<comment type="caution">
    <text evidence="11">The sequence shown here is derived from an EMBL/GenBank/DDBJ whole genome shotgun (WGS) entry which is preliminary data.</text>
</comment>
<evidence type="ECO:0000256" key="6">
    <source>
        <dbReference type="PROSITE-ProRule" id="PRU00175"/>
    </source>
</evidence>
<evidence type="ECO:0000313" key="12">
    <source>
        <dbReference type="Proteomes" id="UP000770717"/>
    </source>
</evidence>
<dbReference type="PROSITE" id="PS50089">
    <property type="entry name" value="ZF_RING_2"/>
    <property type="match status" value="1"/>
</dbReference>
<keyword evidence="9" id="KW-0732">Signal</keyword>
<feature type="coiled-coil region" evidence="7">
    <location>
        <begin position="89"/>
        <end position="126"/>
    </location>
</feature>
<dbReference type="InterPro" id="IPR018957">
    <property type="entry name" value="Znf_C3HC4_RING-type"/>
</dbReference>
<dbReference type="OrthoDB" id="6105938at2759"/>
<evidence type="ECO:0000256" key="7">
    <source>
        <dbReference type="SAM" id="Coils"/>
    </source>
</evidence>
<dbReference type="InterPro" id="IPR001841">
    <property type="entry name" value="Znf_RING"/>
</dbReference>
<accession>A0A8J6KHV7</accession>
<feature type="compositionally biased region" description="Basic and acidic residues" evidence="8">
    <location>
        <begin position="471"/>
        <end position="480"/>
    </location>
</feature>
<evidence type="ECO:0000256" key="4">
    <source>
        <dbReference type="ARBA" id="ARBA00022786"/>
    </source>
</evidence>
<keyword evidence="5" id="KW-0862">Zinc</keyword>
<dbReference type="InterPro" id="IPR035691">
    <property type="entry name" value="OBI1_RING-HC"/>
</dbReference>
<dbReference type="Pfam" id="PF00097">
    <property type="entry name" value="zf-C3HC4"/>
    <property type="match status" value="1"/>
</dbReference>
<evidence type="ECO:0000256" key="2">
    <source>
        <dbReference type="ARBA" id="ARBA00022723"/>
    </source>
</evidence>
<dbReference type="EMBL" id="WNTK01000001">
    <property type="protein sequence ID" value="KAG9492140.1"/>
    <property type="molecule type" value="Genomic_DNA"/>
</dbReference>
<proteinExistence type="predicted"/>
<dbReference type="InterPro" id="IPR013083">
    <property type="entry name" value="Znf_RING/FYVE/PHD"/>
</dbReference>
<organism evidence="11 12">
    <name type="scientific">Eleutherodactylus coqui</name>
    <name type="common">Puerto Rican coqui</name>
    <dbReference type="NCBI Taxonomy" id="57060"/>
    <lineage>
        <taxon>Eukaryota</taxon>
        <taxon>Metazoa</taxon>
        <taxon>Chordata</taxon>
        <taxon>Craniata</taxon>
        <taxon>Vertebrata</taxon>
        <taxon>Euteleostomi</taxon>
        <taxon>Amphibia</taxon>
        <taxon>Batrachia</taxon>
        <taxon>Anura</taxon>
        <taxon>Neobatrachia</taxon>
        <taxon>Hyloidea</taxon>
        <taxon>Eleutherodactylidae</taxon>
        <taxon>Eleutherodactylinae</taxon>
        <taxon>Eleutherodactylus</taxon>
        <taxon>Eleutherodactylus</taxon>
    </lineage>
</organism>
<dbReference type="PANTHER" id="PTHR14609:SF1">
    <property type="entry name" value="ORC UBIQUITIN LIGASE 1"/>
    <property type="match status" value="1"/>
</dbReference>
<evidence type="ECO:0000256" key="8">
    <source>
        <dbReference type="SAM" id="MobiDB-lite"/>
    </source>
</evidence>
<dbReference type="AlphaFoldDB" id="A0A8J6KHV7"/>
<dbReference type="GO" id="GO:0006275">
    <property type="term" value="P:regulation of DNA replication"/>
    <property type="evidence" value="ECO:0007669"/>
    <property type="project" value="InterPro"/>
</dbReference>
<keyword evidence="12" id="KW-1185">Reference proteome</keyword>
<keyword evidence="3 6" id="KW-0863">Zinc-finger</keyword>
<evidence type="ECO:0000313" key="11">
    <source>
        <dbReference type="EMBL" id="KAG9492140.1"/>
    </source>
</evidence>
<dbReference type="CDD" id="cd16562">
    <property type="entry name" value="RING-HC_RNF219"/>
    <property type="match status" value="1"/>
</dbReference>
<feature type="compositionally biased region" description="Polar residues" evidence="8">
    <location>
        <begin position="658"/>
        <end position="667"/>
    </location>
</feature>
<dbReference type="SUPFAM" id="SSF57850">
    <property type="entry name" value="RING/U-box"/>
    <property type="match status" value="1"/>
</dbReference>
<feature type="signal peptide" evidence="9">
    <location>
        <begin position="1"/>
        <end position="23"/>
    </location>
</feature>
<dbReference type="InterPro" id="IPR039209">
    <property type="entry name" value="OBI1"/>
</dbReference>
<keyword evidence="1" id="KW-0808">Transferase</keyword>
<reference evidence="11" key="1">
    <citation type="thesis" date="2020" institute="ProQuest LLC" country="789 East Eisenhower Parkway, Ann Arbor, MI, USA">
        <title>Comparative Genomics and Chromosome Evolution.</title>
        <authorList>
            <person name="Mudd A.B."/>
        </authorList>
    </citation>
    <scope>NUCLEOTIDE SEQUENCE</scope>
    <source>
        <strain evidence="11">HN-11 Male</strain>
        <tissue evidence="11">Kidney and liver</tissue>
    </source>
</reference>
<feature type="region of interest" description="Disordered" evidence="8">
    <location>
        <begin position="293"/>
        <end position="343"/>
    </location>
</feature>
<dbReference type="Gene3D" id="3.30.40.10">
    <property type="entry name" value="Zinc/RING finger domain, C3HC4 (zinc finger)"/>
    <property type="match status" value="1"/>
</dbReference>
<feature type="domain" description="RING-type" evidence="10">
    <location>
        <begin position="18"/>
        <end position="56"/>
    </location>
</feature>
<dbReference type="GO" id="GO:0008270">
    <property type="term" value="F:zinc ion binding"/>
    <property type="evidence" value="ECO:0007669"/>
    <property type="project" value="UniProtKB-KW"/>
</dbReference>
<name>A0A8J6KHV7_ELECQ</name>
<dbReference type="GO" id="GO:0004842">
    <property type="term" value="F:ubiquitin-protein transferase activity"/>
    <property type="evidence" value="ECO:0007669"/>
    <property type="project" value="InterPro"/>
</dbReference>
<evidence type="ECO:0000256" key="9">
    <source>
        <dbReference type="SAM" id="SignalP"/>
    </source>
</evidence>
<keyword evidence="2" id="KW-0479">Metal-binding</keyword>
<dbReference type="Proteomes" id="UP000770717">
    <property type="component" value="Unassembled WGS sequence"/>
</dbReference>
<evidence type="ECO:0000256" key="3">
    <source>
        <dbReference type="ARBA" id="ARBA00022771"/>
    </source>
</evidence>
<evidence type="ECO:0000259" key="10">
    <source>
        <dbReference type="PROSITE" id="PS50089"/>
    </source>
</evidence>
<keyword evidence="4" id="KW-0833">Ubl conjugation pathway</keyword>
<sequence length="667" mass="74656">MAHSVQNVTLALTLPITCHICLGKVRQPVICANNHVFCSVCIELWLKNNSQCPACRVPITKENPCKNIIGGTSEDEGTLSHSGRMHLRKTRLQLLQKEYEEEIESLLEEKEELKRANLQLEERLSEATDPVAVSISCNCENKEARRSRDISDRLLEEWSRKLEMVKTANKNVVEDNEKLKEENQKLRNENAEFVRENLRLKNEVDLRSPQKFGRFTVAALQAKVDQYEREMSRLKKALERSDQYIEELEAQVEQLERPPEDIQKEKSQCGNAAHVHVTDATTAYTCQELKTTQQFSSHSHKKGVHTEEPSGTYSKSNRHSPGLKQLKSVSQNKGSPELKSKFSTLLNSDEQMSIDRKSQREGAEVAQVFGSPTLSLPFSTLQLNTPGSKANCSSSGHLKKPLTYLRKLVFDDLPKRKELSKSKSISENHLNTGEGLMCFREPKPSFYQINCESADDGSPGHYEDIDLQVGKQKDNATDQRKHPKSLNKSRISVENVVDEGCHDDISEHSAVMCNGRSQGSCYGSISSTLGSKMSFWRDSTVKACKGLGDAVSSHQDEEPIDFVSFASCSSSAVGDVKDSKYYMNQSAGVIQDKNFQGHLPHTDTVLCEPSLQTKQELIFHSVSGEARHTEHASQSTCLSHCIAKSYSNSPPAKRKMLNQPSDSPSKP</sequence>
<evidence type="ECO:0000256" key="1">
    <source>
        <dbReference type="ARBA" id="ARBA00022679"/>
    </source>
</evidence>
<feature type="chain" id="PRO_5035154155" description="RING-type domain-containing protein" evidence="9">
    <location>
        <begin position="24"/>
        <end position="667"/>
    </location>
</feature>
<feature type="region of interest" description="Disordered" evidence="8">
    <location>
        <begin position="647"/>
        <end position="667"/>
    </location>
</feature>
<feature type="coiled-coil region" evidence="7">
    <location>
        <begin position="162"/>
        <end position="258"/>
    </location>
</feature>
<dbReference type="GO" id="GO:0006513">
    <property type="term" value="P:protein monoubiquitination"/>
    <property type="evidence" value="ECO:0007669"/>
    <property type="project" value="InterPro"/>
</dbReference>
<dbReference type="PANTHER" id="PTHR14609">
    <property type="entry name" value="RING FINGER PROTEIN 219"/>
    <property type="match status" value="1"/>
</dbReference>
<protein>
    <recommendedName>
        <fullName evidence="10">RING-type domain-containing protein</fullName>
    </recommendedName>
</protein>
<gene>
    <name evidence="11" type="ORF">GDO78_000579</name>
</gene>
<feature type="region of interest" description="Disordered" evidence="8">
    <location>
        <begin position="470"/>
        <end position="489"/>
    </location>
</feature>
<evidence type="ECO:0000256" key="5">
    <source>
        <dbReference type="ARBA" id="ARBA00022833"/>
    </source>
</evidence>
<keyword evidence="7" id="KW-0175">Coiled coil</keyword>